<evidence type="ECO:0000313" key="2">
    <source>
        <dbReference type="Proteomes" id="UP000827976"/>
    </source>
</evidence>
<comment type="caution">
    <text evidence="1">The sequence shown here is derived from an EMBL/GenBank/DDBJ whole genome shotgun (WGS) entry which is preliminary data.</text>
</comment>
<evidence type="ECO:0000313" key="1">
    <source>
        <dbReference type="EMBL" id="KAH7658156.1"/>
    </source>
</evidence>
<accession>A0ACB7UCX1</accession>
<organism evidence="1 2">
    <name type="scientific">Dioscorea alata</name>
    <name type="common">Purple yam</name>
    <dbReference type="NCBI Taxonomy" id="55571"/>
    <lineage>
        <taxon>Eukaryota</taxon>
        <taxon>Viridiplantae</taxon>
        <taxon>Streptophyta</taxon>
        <taxon>Embryophyta</taxon>
        <taxon>Tracheophyta</taxon>
        <taxon>Spermatophyta</taxon>
        <taxon>Magnoliopsida</taxon>
        <taxon>Liliopsida</taxon>
        <taxon>Dioscoreales</taxon>
        <taxon>Dioscoreaceae</taxon>
        <taxon>Dioscorea</taxon>
    </lineage>
</organism>
<keyword evidence="2" id="KW-1185">Reference proteome</keyword>
<sequence length="687" mass="79060">MDKFLIKRPRSEESSSSPKAPLPSKSSKKNTNVNFNSNDIISDPGLRKSIEDFEVGVRDQVRRGYLTRGPCQLIGHNFPQKDVTKDAAFCFWCYLFTQSRGNRIREDAFTKTGVQNDARVQFQSFQNQRQSVSHQLATHSDEMEVEYHTHLTAVLDVTRFLLKQGLAFRGHDESSSSLNKGNFLELLKWYSLRNDKVFKTVNQNAHGNNQMTSPKVQKELANACASEITCAIIDDIGDNYFSLTIDEAQDVLVKEQMGVVLRYVNKNGYVIERFLDMVHVSYTSSISLKNAIDCLFAKHGLSLSRLRRQGYDGASNMRDEFNGLKALILRENPYARYIHCFAHQLQLVIVVVAKDNRIRKKNQESSLARPGDTHWGSHYTTILRLMSMWTLVLEVLQNVHDDGVSNDNRDQNIVQAICLIEVVKTRLQDFRETGWETFLEEVRYFCEGNSIPVPIMEDNMQIRGRSRRKGQVITHFHHYRVEIFCEVIDLIAQEMQNRFQEASIELLLVMPCLDPRDLFSKFSIHKLLRLAELYPEDFTITERMILEDQLTTFIYEERNDDDFIDIGDLGGFARKMVETGQHAIFPLIYCLIKLALVLLVATATVERVLSAMNVVKTDLRNKMGDEWMNDSLVVYIEWEVFATIDNEVILQRFQKMQTRLMQLPPLNRIPRISGDDVGVGSSSSVHR</sequence>
<dbReference type="EMBL" id="CM037027">
    <property type="protein sequence ID" value="KAH7658156.1"/>
    <property type="molecule type" value="Genomic_DNA"/>
</dbReference>
<name>A0ACB7UCX1_DIOAL</name>
<proteinExistence type="predicted"/>
<reference evidence="2" key="1">
    <citation type="journal article" date="2022" name="Nat. Commun.">
        <title>Chromosome evolution and the genetic basis of agronomically important traits in greater yam.</title>
        <authorList>
            <person name="Bredeson J.V."/>
            <person name="Lyons J.B."/>
            <person name="Oniyinde I.O."/>
            <person name="Okereke N.R."/>
            <person name="Kolade O."/>
            <person name="Nnabue I."/>
            <person name="Nwadili C.O."/>
            <person name="Hribova E."/>
            <person name="Parker M."/>
            <person name="Nwogha J."/>
            <person name="Shu S."/>
            <person name="Carlson J."/>
            <person name="Kariba R."/>
            <person name="Muthemba S."/>
            <person name="Knop K."/>
            <person name="Barton G.J."/>
            <person name="Sherwood A.V."/>
            <person name="Lopez-Montes A."/>
            <person name="Asiedu R."/>
            <person name="Jamnadass R."/>
            <person name="Muchugi A."/>
            <person name="Goodstein D."/>
            <person name="Egesi C.N."/>
            <person name="Featherston J."/>
            <person name="Asfaw A."/>
            <person name="Simpson G.G."/>
            <person name="Dolezel J."/>
            <person name="Hendre P.S."/>
            <person name="Van Deynze A."/>
            <person name="Kumar P.L."/>
            <person name="Obidiegwu J.E."/>
            <person name="Bhattacharjee R."/>
            <person name="Rokhsar D.S."/>
        </authorList>
    </citation>
    <scope>NUCLEOTIDE SEQUENCE [LARGE SCALE GENOMIC DNA]</scope>
    <source>
        <strain evidence="2">cv. TDa95/00328</strain>
    </source>
</reference>
<dbReference type="Proteomes" id="UP000827976">
    <property type="component" value="Chromosome 17"/>
</dbReference>
<gene>
    <name evidence="1" type="ORF">IHE45_17G068600</name>
</gene>
<protein>
    <submittedName>
        <fullName evidence="1">Ribonuclease H-like protein</fullName>
    </submittedName>
</protein>